<dbReference type="InterPro" id="IPR001114">
    <property type="entry name" value="Adenylosuccinate_synthetase"/>
</dbReference>
<feature type="binding site" evidence="8">
    <location>
        <begin position="296"/>
        <end position="302"/>
    </location>
    <ligand>
        <name>substrate</name>
    </ligand>
</feature>
<dbReference type="GO" id="GO:0005525">
    <property type="term" value="F:GTP binding"/>
    <property type="evidence" value="ECO:0007669"/>
    <property type="project" value="UniProtKB-UniRule"/>
</dbReference>
<dbReference type="NCBIfam" id="NF002223">
    <property type="entry name" value="PRK01117.1"/>
    <property type="match status" value="1"/>
</dbReference>
<dbReference type="UniPathway" id="UPA00075">
    <property type="reaction ID" value="UER00335"/>
</dbReference>
<evidence type="ECO:0000256" key="9">
    <source>
        <dbReference type="PROSITE-ProRule" id="PRU10134"/>
    </source>
</evidence>
<feature type="binding site" evidence="8">
    <location>
        <position position="14"/>
    </location>
    <ligand>
        <name>Mg(2+)</name>
        <dbReference type="ChEBI" id="CHEBI:18420"/>
    </ligand>
</feature>
<dbReference type="SUPFAM" id="SSF52540">
    <property type="entry name" value="P-loop containing nucleoside triphosphate hydrolases"/>
    <property type="match status" value="1"/>
</dbReference>
<feature type="binding site" evidence="8">
    <location>
        <position position="300"/>
    </location>
    <ligand>
        <name>IMP</name>
        <dbReference type="ChEBI" id="CHEBI:58053"/>
    </ligand>
</feature>
<dbReference type="Proteomes" id="UP000008312">
    <property type="component" value="Unassembled WGS sequence"/>
</dbReference>
<dbReference type="EMBL" id="FN668638">
    <property type="protein sequence ID" value="CBK20087.2"/>
    <property type="molecule type" value="Genomic_DNA"/>
</dbReference>
<feature type="binding site" evidence="8">
    <location>
        <begin position="41"/>
        <end position="43"/>
    </location>
    <ligand>
        <name>GTP</name>
        <dbReference type="ChEBI" id="CHEBI:37565"/>
    </ligand>
</feature>
<protein>
    <recommendedName>
        <fullName evidence="8 10">Adenylosuccinate synthetase</fullName>
        <shortName evidence="8">AMPSase</shortName>
        <shortName evidence="8">AdSS</shortName>
        <ecNumber evidence="8 10">6.3.4.4</ecNumber>
    </recommendedName>
    <alternativeName>
        <fullName evidence="8">IMP--aspartate ligase</fullName>
    </alternativeName>
</protein>
<evidence type="ECO:0000256" key="6">
    <source>
        <dbReference type="ARBA" id="ARBA00022842"/>
    </source>
</evidence>
<comment type="subcellular location">
    <subcellularLocation>
        <location evidence="8">Cytoplasm</location>
    </subcellularLocation>
</comment>
<dbReference type="CDD" id="cd03108">
    <property type="entry name" value="AdSS"/>
    <property type="match status" value="1"/>
</dbReference>
<evidence type="ECO:0000256" key="10">
    <source>
        <dbReference type="RuleBase" id="RU000520"/>
    </source>
</evidence>
<evidence type="ECO:0000256" key="7">
    <source>
        <dbReference type="ARBA" id="ARBA00023134"/>
    </source>
</evidence>
<accession>D8LW98</accession>
<keyword evidence="2 8" id="KW-0436">Ligase</keyword>
<organism evidence="11">
    <name type="scientific">Blastocystis hominis</name>
    <dbReference type="NCBI Taxonomy" id="12968"/>
    <lineage>
        <taxon>Eukaryota</taxon>
        <taxon>Sar</taxon>
        <taxon>Stramenopiles</taxon>
        <taxon>Bigyra</taxon>
        <taxon>Opalozoa</taxon>
        <taxon>Opalinata</taxon>
        <taxon>Blastocystidae</taxon>
        <taxon>Blastocystis</taxon>
    </lineage>
</organism>
<dbReference type="PROSITE" id="PS00513">
    <property type="entry name" value="ADENYLOSUCCIN_SYN_2"/>
    <property type="match status" value="1"/>
</dbReference>
<evidence type="ECO:0000313" key="11">
    <source>
        <dbReference type="EMBL" id="CBK20087.2"/>
    </source>
</evidence>
<comment type="cofactor">
    <cofactor evidence="8">
        <name>Mg(2+)</name>
        <dbReference type="ChEBI" id="CHEBI:18420"/>
    </cofactor>
    <text evidence="8">Binds 1 Mg(2+) ion per subunit.</text>
</comment>
<dbReference type="PROSITE" id="PS01266">
    <property type="entry name" value="ADENYLOSUCCIN_SYN_1"/>
    <property type="match status" value="1"/>
</dbReference>
<dbReference type="GO" id="GO:0005737">
    <property type="term" value="C:cytoplasm"/>
    <property type="evidence" value="ECO:0007669"/>
    <property type="project" value="UniProtKB-SubCell"/>
</dbReference>
<evidence type="ECO:0000256" key="5">
    <source>
        <dbReference type="ARBA" id="ARBA00022755"/>
    </source>
</evidence>
<keyword evidence="4 8" id="KW-0547">Nucleotide-binding</keyword>
<evidence type="ECO:0000313" key="12">
    <source>
        <dbReference type="Proteomes" id="UP000008312"/>
    </source>
</evidence>
<dbReference type="FunFam" id="1.10.300.10:FF:000001">
    <property type="entry name" value="Adenylosuccinate synthetase"/>
    <property type="match status" value="1"/>
</dbReference>
<comment type="function">
    <text evidence="8">Plays an important role in the de novo pathway and in the salvage pathway of purine nucleotide biosynthesis. Catalyzes the first commited step in the biosynthesis of AMP from IMP.</text>
</comment>
<dbReference type="InterPro" id="IPR018220">
    <property type="entry name" value="Adenylosuccin_syn_GTP-bd"/>
</dbReference>
<feature type="binding site" evidence="8">
    <location>
        <begin position="14"/>
        <end position="17"/>
    </location>
    <ligand>
        <name>IMP</name>
        <dbReference type="ChEBI" id="CHEBI:58053"/>
    </ligand>
</feature>
<dbReference type="PANTHER" id="PTHR11846:SF0">
    <property type="entry name" value="ADENYLOSUCCINATE SYNTHETASE"/>
    <property type="match status" value="1"/>
</dbReference>
<name>D8LW98_BLAHO</name>
<dbReference type="FunFam" id="3.90.170.10:FF:000001">
    <property type="entry name" value="Adenylosuccinate synthetase"/>
    <property type="match status" value="1"/>
</dbReference>
<feature type="binding site" evidence="8">
    <location>
        <position position="236"/>
    </location>
    <ligand>
        <name>IMP</name>
        <dbReference type="ChEBI" id="CHEBI:58053"/>
    </ligand>
</feature>
<keyword evidence="7 8" id="KW-0342">GTP-binding</keyword>
<dbReference type="Gene3D" id="3.40.440.10">
    <property type="entry name" value="Adenylosuccinate Synthetase, subunit A, domain 1"/>
    <property type="match status" value="1"/>
</dbReference>
<evidence type="ECO:0000256" key="4">
    <source>
        <dbReference type="ARBA" id="ARBA00022741"/>
    </source>
</evidence>
<feature type="binding site" evidence="8">
    <location>
        <position position="130"/>
    </location>
    <ligand>
        <name>IMP</name>
        <dbReference type="ChEBI" id="CHEBI:58053"/>
    </ligand>
</feature>
<comment type="pathway">
    <text evidence="8 10">Purine metabolism; AMP biosynthesis via de novo pathway; AMP from IMP: step 1/2.</text>
</comment>
<comment type="subunit">
    <text evidence="1 8">Homodimer.</text>
</comment>
<dbReference type="InterPro" id="IPR042111">
    <property type="entry name" value="Adenylosuccinate_synth_dom3"/>
</dbReference>
<dbReference type="Gene3D" id="1.10.300.10">
    <property type="entry name" value="Adenylosuccinate Synthetase, subunit A, domain 2"/>
    <property type="match status" value="1"/>
</dbReference>
<feature type="binding site" evidence="8">
    <location>
        <begin position="410"/>
        <end position="412"/>
    </location>
    <ligand>
        <name>GTP</name>
        <dbReference type="ChEBI" id="CHEBI:37565"/>
    </ligand>
</feature>
<dbReference type="GeneID" id="24917778"/>
<feature type="binding site" evidence="8">
    <location>
        <position position="41"/>
    </location>
    <ligand>
        <name>Mg(2+)</name>
        <dbReference type="ChEBI" id="CHEBI:18420"/>
    </ligand>
</feature>
<dbReference type="OrthoDB" id="10265645at2759"/>
<dbReference type="GO" id="GO:0044208">
    <property type="term" value="P:'de novo' AMP biosynthetic process"/>
    <property type="evidence" value="ECO:0007669"/>
    <property type="project" value="UniProtKB-UniRule"/>
</dbReference>
<feature type="binding site" evidence="8">
    <location>
        <begin position="328"/>
        <end position="330"/>
    </location>
    <ligand>
        <name>GTP</name>
        <dbReference type="ChEBI" id="CHEBI:37565"/>
    </ligand>
</feature>
<evidence type="ECO:0000256" key="3">
    <source>
        <dbReference type="ARBA" id="ARBA00022723"/>
    </source>
</evidence>
<dbReference type="NCBIfam" id="TIGR00184">
    <property type="entry name" value="purA"/>
    <property type="match status" value="1"/>
</dbReference>
<feature type="active site" description="Proton donor" evidence="8">
    <location>
        <position position="42"/>
    </location>
</feature>
<dbReference type="FunCoup" id="D8LW98">
    <property type="interactions" value="370"/>
</dbReference>
<reference evidence="11" key="1">
    <citation type="submission" date="2010-02" db="EMBL/GenBank/DDBJ databases">
        <title>Sequencing and annotation of the Blastocystis hominis genome.</title>
        <authorList>
            <person name="Wincker P."/>
        </authorList>
    </citation>
    <scope>NUCLEOTIDE SEQUENCE</scope>
    <source>
        <strain evidence="11">Singapore isolate B</strain>
    </source>
</reference>
<dbReference type="AlphaFoldDB" id="D8LW98"/>
<dbReference type="GO" id="GO:0004019">
    <property type="term" value="F:adenylosuccinate synthase activity"/>
    <property type="evidence" value="ECO:0007669"/>
    <property type="project" value="UniProtKB-UniRule"/>
</dbReference>
<dbReference type="InterPro" id="IPR027417">
    <property type="entry name" value="P-loop_NTPase"/>
</dbReference>
<evidence type="ECO:0000256" key="2">
    <source>
        <dbReference type="ARBA" id="ARBA00022598"/>
    </source>
</evidence>
<dbReference type="SMART" id="SM00788">
    <property type="entry name" value="Adenylsucc_synt"/>
    <property type="match status" value="1"/>
</dbReference>
<proteinExistence type="inferred from homology"/>
<feature type="active site" description="Proton acceptor" evidence="8">
    <location>
        <position position="14"/>
    </location>
</feature>
<dbReference type="InParanoid" id="D8LW98"/>
<feature type="binding site" evidence="8">
    <location>
        <position position="221"/>
    </location>
    <ligand>
        <name>IMP</name>
        <dbReference type="ChEBI" id="CHEBI:58053"/>
    </ligand>
</feature>
<dbReference type="InterPro" id="IPR042110">
    <property type="entry name" value="Adenylosuccinate_synth_dom2"/>
</dbReference>
<dbReference type="HAMAP" id="MF_00011">
    <property type="entry name" value="Adenylosucc_synth"/>
    <property type="match status" value="1"/>
</dbReference>
<keyword evidence="8" id="KW-0963">Cytoplasm</keyword>
<dbReference type="InterPro" id="IPR042109">
    <property type="entry name" value="Adenylosuccinate_synth_dom1"/>
</dbReference>
<keyword evidence="3 8" id="KW-0479">Metal-binding</keyword>
<keyword evidence="12" id="KW-1185">Reference proteome</keyword>
<dbReference type="GO" id="GO:0000287">
    <property type="term" value="F:magnesium ion binding"/>
    <property type="evidence" value="ECO:0007669"/>
    <property type="project" value="UniProtKB-UniRule"/>
</dbReference>
<comment type="function">
    <text evidence="10">Plays an important role in the de novo pathway of purine nucleotide biosynthesis.</text>
</comment>
<dbReference type="PANTHER" id="PTHR11846">
    <property type="entry name" value="ADENYLOSUCCINATE SYNTHETASE"/>
    <property type="match status" value="1"/>
</dbReference>
<feature type="active site" evidence="9">
    <location>
        <position position="141"/>
    </location>
</feature>
<dbReference type="RefSeq" id="XP_012894135.1">
    <property type="nucleotide sequence ID" value="XM_013038681.1"/>
</dbReference>
<evidence type="ECO:0000256" key="1">
    <source>
        <dbReference type="ARBA" id="ARBA00011738"/>
    </source>
</evidence>
<gene>
    <name evidence="11" type="ORF">GSBLH_T00000469001</name>
</gene>
<feature type="binding site" evidence="8">
    <location>
        <position position="302"/>
    </location>
    <ligand>
        <name>GTP</name>
        <dbReference type="ChEBI" id="CHEBI:37565"/>
    </ligand>
</feature>
<dbReference type="Pfam" id="PF00709">
    <property type="entry name" value="Adenylsucc_synt"/>
    <property type="match status" value="1"/>
</dbReference>
<feature type="binding site" evidence="8">
    <location>
        <begin position="13"/>
        <end position="19"/>
    </location>
    <ligand>
        <name>GTP</name>
        <dbReference type="ChEBI" id="CHEBI:37565"/>
    </ligand>
</feature>
<dbReference type="OMA" id="FHHAKPI"/>
<sequence length="439" mass="49024">MSKVDTVLGTQWGDEGKGKLVDTIGSKYDICCRATGGANAGHTIIIQGKAVAFHLVPIGIVQPQAKCIIGNGCVVNIFTLFEELDALKQENIGVKDRLYVSDRSHIVFNFHQICDGLNEQNSGSMKIGTTKRGIGPTYTSKMERVGVRMGSLRNWDRFKEQYMRLYNIYRNRYNLKDYDYEDELNKIHALLPELLPMIIDSVVYINEALDQGKKILVEGANAPMLDIDFGTYPYVTSSSASIGGIITGLGVSPHKVGTIYGIVKAYTTRVGEGPFPTEQLNEMGERLRKIGHEYGATTGRPRRCGWLDLAVVGYTHMLDSFDSLCLTKLDVLTGMDVIRVGRKYLLDGKEVKGIPSEQQDLARVEVVYDELPGWSEDITGVRKFEDLPVNAQRYVEYIEKTLGVPINFIGVGPSREAVILHWIVCCNTQQNVVYLYIYI</sequence>
<dbReference type="GO" id="GO:0046040">
    <property type="term" value="P:IMP metabolic process"/>
    <property type="evidence" value="ECO:0007669"/>
    <property type="project" value="TreeGrafter"/>
</dbReference>
<feature type="binding site" evidence="8">
    <location>
        <position position="144"/>
    </location>
    <ligand>
        <name>IMP</name>
        <dbReference type="ChEBI" id="CHEBI:58053"/>
        <note>ligand shared between dimeric partners</note>
    </ligand>
</feature>
<keyword evidence="5 8" id="KW-0658">Purine biosynthesis</keyword>
<dbReference type="EC" id="6.3.4.4" evidence="8 10"/>
<comment type="catalytic activity">
    <reaction evidence="8 10">
        <text>IMP + L-aspartate + GTP = N(6)-(1,2-dicarboxyethyl)-AMP + GDP + phosphate + 2 H(+)</text>
        <dbReference type="Rhea" id="RHEA:15753"/>
        <dbReference type="ChEBI" id="CHEBI:15378"/>
        <dbReference type="ChEBI" id="CHEBI:29991"/>
        <dbReference type="ChEBI" id="CHEBI:37565"/>
        <dbReference type="ChEBI" id="CHEBI:43474"/>
        <dbReference type="ChEBI" id="CHEBI:57567"/>
        <dbReference type="ChEBI" id="CHEBI:58053"/>
        <dbReference type="ChEBI" id="CHEBI:58189"/>
        <dbReference type="EC" id="6.3.4.4"/>
    </reaction>
</comment>
<evidence type="ECO:0000256" key="8">
    <source>
        <dbReference type="HAMAP-Rule" id="MF_03125"/>
    </source>
</evidence>
<comment type="similarity">
    <text evidence="8 10">Belongs to the adenylosuccinate synthetase family.</text>
</comment>
<feature type="binding site" evidence="8">
    <location>
        <begin position="39"/>
        <end position="42"/>
    </location>
    <ligand>
        <name>IMP</name>
        <dbReference type="ChEBI" id="CHEBI:58053"/>
    </ligand>
</feature>
<keyword evidence="6 8" id="KW-0460">Magnesium</keyword>
<dbReference type="InterPro" id="IPR033128">
    <property type="entry name" value="Adenylosuccin_syn_Lys_AS"/>
</dbReference>
<dbReference type="Gene3D" id="3.90.170.10">
    <property type="entry name" value="Adenylosuccinate Synthetase, subunit A, domain 3"/>
    <property type="match status" value="1"/>
</dbReference>